<evidence type="ECO:0000313" key="8">
    <source>
        <dbReference type="Proteomes" id="UP000256864"/>
    </source>
</evidence>
<dbReference type="GO" id="GO:0006018">
    <property type="term" value="P:2-deoxyribose 1-phosphate catabolic process"/>
    <property type="evidence" value="ECO:0007669"/>
    <property type="project" value="UniProtKB-UniRule"/>
</dbReference>
<proteinExistence type="inferred from homology"/>
<organism evidence="7 8">
    <name type="scientific">Methanothermobacter defluvii</name>
    <dbReference type="NCBI Taxonomy" id="49339"/>
    <lineage>
        <taxon>Archaea</taxon>
        <taxon>Methanobacteriati</taxon>
        <taxon>Methanobacteriota</taxon>
        <taxon>Methanomada group</taxon>
        <taxon>Methanobacteria</taxon>
        <taxon>Methanobacteriales</taxon>
        <taxon>Methanobacteriaceae</taxon>
        <taxon>Methanothermobacter</taxon>
    </lineage>
</organism>
<dbReference type="NCBIfam" id="TIGR00126">
    <property type="entry name" value="deoC"/>
    <property type="match status" value="1"/>
</dbReference>
<dbReference type="SMART" id="SM01133">
    <property type="entry name" value="DeoC"/>
    <property type="match status" value="1"/>
</dbReference>
<dbReference type="InterPro" id="IPR002915">
    <property type="entry name" value="DeoC/FbaB/LacD_aldolase"/>
</dbReference>
<dbReference type="UniPathway" id="UPA00002">
    <property type="reaction ID" value="UER00468"/>
</dbReference>
<dbReference type="PIRSF" id="PIRSF001357">
    <property type="entry name" value="DeoC"/>
    <property type="match status" value="1"/>
</dbReference>
<keyword evidence="8" id="KW-1185">Reference proteome</keyword>
<dbReference type="GO" id="GO:0009264">
    <property type="term" value="P:deoxyribonucleotide catabolic process"/>
    <property type="evidence" value="ECO:0007669"/>
    <property type="project" value="UniProtKB-UniRule"/>
</dbReference>
<dbReference type="FunFam" id="3.20.20.70:FF:000044">
    <property type="entry name" value="Deoxyribose-phosphate aldolase"/>
    <property type="match status" value="1"/>
</dbReference>
<keyword evidence="3 6" id="KW-0456">Lyase</keyword>
<dbReference type="GO" id="GO:0004139">
    <property type="term" value="F:deoxyribose-phosphate aldolase activity"/>
    <property type="evidence" value="ECO:0007669"/>
    <property type="project" value="UniProtKB-UniRule"/>
</dbReference>
<dbReference type="InterPro" id="IPR028581">
    <property type="entry name" value="DeoC_typeI"/>
</dbReference>
<dbReference type="GeneID" id="82297270"/>
<dbReference type="HAMAP" id="MF_00114">
    <property type="entry name" value="DeoC_type1"/>
    <property type="match status" value="1"/>
</dbReference>
<dbReference type="EMBL" id="QREL01000001">
    <property type="protein sequence ID" value="REE28548.1"/>
    <property type="molecule type" value="Genomic_DNA"/>
</dbReference>
<accession>A0A371NEX8</accession>
<dbReference type="GO" id="GO:0016052">
    <property type="term" value="P:carbohydrate catabolic process"/>
    <property type="evidence" value="ECO:0007669"/>
    <property type="project" value="TreeGrafter"/>
</dbReference>
<protein>
    <recommendedName>
        <fullName evidence="6">Deoxyribose-phosphate aldolase</fullName>
        <shortName evidence="6">DERA</shortName>
        <ecNumber evidence="6">4.1.2.4</ecNumber>
    </recommendedName>
    <alternativeName>
        <fullName evidence="6">2-deoxy-D-ribose 5-phosphate aldolase</fullName>
    </alternativeName>
    <alternativeName>
        <fullName evidence="6">Phosphodeoxyriboaldolase</fullName>
        <shortName evidence="6">Deoxyriboaldolase</shortName>
    </alternativeName>
</protein>
<evidence type="ECO:0000256" key="1">
    <source>
        <dbReference type="ARBA" id="ARBA00010936"/>
    </source>
</evidence>
<dbReference type="InterPro" id="IPR013785">
    <property type="entry name" value="Aldolase_TIM"/>
</dbReference>
<comment type="subcellular location">
    <subcellularLocation>
        <location evidence="6">Cytoplasm</location>
    </subcellularLocation>
</comment>
<comment type="caution">
    <text evidence="7">The sequence shown here is derived from an EMBL/GenBank/DDBJ whole genome shotgun (WGS) entry which is preliminary data.</text>
</comment>
<comment type="catalytic activity">
    <reaction evidence="5 6">
        <text>2-deoxy-D-ribose 5-phosphate = D-glyceraldehyde 3-phosphate + acetaldehyde</text>
        <dbReference type="Rhea" id="RHEA:12821"/>
        <dbReference type="ChEBI" id="CHEBI:15343"/>
        <dbReference type="ChEBI" id="CHEBI:59776"/>
        <dbReference type="ChEBI" id="CHEBI:62877"/>
        <dbReference type="EC" id="4.1.2.4"/>
    </reaction>
</comment>
<comment type="similarity">
    <text evidence="1 6">Belongs to the DeoC/FbaB aldolase family. DeoC type 1 subfamily.</text>
</comment>
<comment type="pathway">
    <text evidence="6">Carbohydrate degradation; 2-deoxy-D-ribose 1-phosphate degradation; D-glyceraldehyde 3-phosphate and acetaldehyde from 2-deoxy-alpha-D-ribose 1-phosphate: step 2/2.</text>
</comment>
<reference evidence="7 8" key="1">
    <citation type="submission" date="2018-07" db="EMBL/GenBank/DDBJ databases">
        <title>Genomic Encyclopedia of Type Strains, Phase IV (KMG-IV): sequencing the most valuable type-strain genomes for metagenomic binning, comparative biology and taxonomic classification.</title>
        <authorList>
            <person name="Goeker M."/>
        </authorList>
    </citation>
    <scope>NUCLEOTIDE SEQUENCE [LARGE SCALE GENOMIC DNA]</scope>
    <source>
        <strain evidence="7 8">DSM 7466</strain>
    </source>
</reference>
<evidence type="ECO:0000256" key="4">
    <source>
        <dbReference type="ARBA" id="ARBA00023270"/>
    </source>
</evidence>
<evidence type="ECO:0000256" key="6">
    <source>
        <dbReference type="HAMAP-Rule" id="MF_00114"/>
    </source>
</evidence>
<comment type="function">
    <text evidence="6">Catalyzes a reversible aldol reaction between acetaldehyde and D-glyceraldehyde 3-phosphate to generate 2-deoxy-D-ribose 5-phosphate.</text>
</comment>
<feature type="active site" description="Proton donor/acceptor" evidence="6">
    <location>
        <position position="95"/>
    </location>
</feature>
<gene>
    <name evidence="6" type="primary">deoC</name>
    <name evidence="7" type="ORF">C7452_0562</name>
</gene>
<dbReference type="Pfam" id="PF01791">
    <property type="entry name" value="DeoC"/>
    <property type="match status" value="1"/>
</dbReference>
<keyword evidence="4 6" id="KW-0704">Schiff base</keyword>
<name>A0A371NEX8_9EURY</name>
<sequence>MNVETREELASLIDHTNVRADATENDIERLCREAVSYGFRCAVVTPTNVRLAAELLEGTDVTVCSVVGFPAGVSTPRVKALEASEAVENGAGEVDMVMNIGAMKSGNRELVYRDISGVVDAAGVPVKVILETAYLTDKEKVEACLISKEAGAAFVKTSTAYGGLAGATVEDVMLMRKTVGDEMGVKASGGIRDLETALAMIDAGADRIGTSTGVQIIEGWR</sequence>
<evidence type="ECO:0000256" key="2">
    <source>
        <dbReference type="ARBA" id="ARBA00022490"/>
    </source>
</evidence>
<dbReference type="AlphaFoldDB" id="A0A371NEX8"/>
<evidence type="ECO:0000313" key="7">
    <source>
        <dbReference type="EMBL" id="REE28548.1"/>
    </source>
</evidence>
<evidence type="ECO:0000256" key="5">
    <source>
        <dbReference type="ARBA" id="ARBA00048791"/>
    </source>
</evidence>
<dbReference type="PANTHER" id="PTHR10889">
    <property type="entry name" value="DEOXYRIBOSE-PHOSPHATE ALDOLASE"/>
    <property type="match status" value="1"/>
</dbReference>
<feature type="active site" description="Proton donor/acceptor" evidence="6">
    <location>
        <position position="186"/>
    </location>
</feature>
<dbReference type="CDD" id="cd00959">
    <property type="entry name" value="DeoC"/>
    <property type="match status" value="1"/>
</dbReference>
<evidence type="ECO:0000256" key="3">
    <source>
        <dbReference type="ARBA" id="ARBA00023239"/>
    </source>
</evidence>
<dbReference type="Proteomes" id="UP000256864">
    <property type="component" value="Unassembled WGS sequence"/>
</dbReference>
<keyword evidence="2 6" id="KW-0963">Cytoplasm</keyword>
<dbReference type="RefSeq" id="WP_048060904.1">
    <property type="nucleotide sequence ID" value="NZ_QREL01000001.1"/>
</dbReference>
<dbReference type="InterPro" id="IPR011343">
    <property type="entry name" value="DeoC"/>
</dbReference>
<dbReference type="EC" id="4.1.2.4" evidence="6"/>
<feature type="active site" description="Schiff-base intermediate with acetaldehyde" evidence="6">
    <location>
        <position position="156"/>
    </location>
</feature>
<dbReference type="GO" id="GO:0005737">
    <property type="term" value="C:cytoplasm"/>
    <property type="evidence" value="ECO:0007669"/>
    <property type="project" value="UniProtKB-SubCell"/>
</dbReference>
<dbReference type="Gene3D" id="3.20.20.70">
    <property type="entry name" value="Aldolase class I"/>
    <property type="match status" value="1"/>
</dbReference>
<dbReference type="SUPFAM" id="SSF51569">
    <property type="entry name" value="Aldolase"/>
    <property type="match status" value="1"/>
</dbReference>
<dbReference type="PANTHER" id="PTHR10889:SF1">
    <property type="entry name" value="DEOXYRIBOSE-PHOSPHATE ALDOLASE"/>
    <property type="match status" value="1"/>
</dbReference>